<reference evidence="2 3" key="1">
    <citation type="journal article" date="2019" name="Sci. Data">
        <title>Hybrid genome assembly and annotation of Danionella translucida.</title>
        <authorList>
            <person name="Kadobianskyi M."/>
            <person name="Schulze L."/>
            <person name="Schuelke M."/>
            <person name="Judkewitz B."/>
        </authorList>
    </citation>
    <scope>NUCLEOTIDE SEQUENCE [LARGE SCALE GENOMIC DNA]</scope>
    <source>
        <strain evidence="2 3">Bolton</strain>
    </source>
</reference>
<keyword evidence="3" id="KW-1185">Reference proteome</keyword>
<dbReference type="AlphaFoldDB" id="A0A553NLQ4"/>
<dbReference type="Proteomes" id="UP000316079">
    <property type="component" value="Unassembled WGS sequence"/>
</dbReference>
<dbReference type="PANTHER" id="PTHR22442:SF4">
    <property type="entry name" value="PROTEIN FAM169BP"/>
    <property type="match status" value="1"/>
</dbReference>
<dbReference type="STRING" id="623744.A0A553NLQ4"/>
<comment type="caution">
    <text evidence="2">The sequence shown here is derived from an EMBL/GenBank/DDBJ whole genome shotgun (WGS) entry which is preliminary data.</text>
</comment>
<sequence length="298" mass="34522">MESELGRSFKVVAVLLHDKWWPVCEVLKTSNKSRHGLVLVESLMERVVLFLLSQVVFGIQERSVGEDLYFSSYSLREHGKILWHDGEAVGFYTVKKRGIFCMCFFFEVSFSPPALIVELNLGSVYILGSLCDGCSGQTYQLPVLDTLFVRCNWRRFGFAFQMLEDFCSSQTSEIFLGISFPMSLGMYRVCKKYLENHKEDRERLYEVEAPGEWAQRRNVWLNIQLNYLCVNSEQGPESSCRQERSETDLEVGFKEQWGSSSKDKPSSGKKRPKNGYQHKRRTVMKKNLRRIQSSPQKP</sequence>
<dbReference type="EMBL" id="SRMA01026851">
    <property type="protein sequence ID" value="TRY66376.1"/>
    <property type="molecule type" value="Genomic_DNA"/>
</dbReference>
<dbReference type="InterPro" id="IPR029625">
    <property type="entry name" value="FAM169"/>
</dbReference>
<dbReference type="OrthoDB" id="8954808at2759"/>
<organism evidence="2 3">
    <name type="scientific">Danionella cerebrum</name>
    <dbReference type="NCBI Taxonomy" id="2873325"/>
    <lineage>
        <taxon>Eukaryota</taxon>
        <taxon>Metazoa</taxon>
        <taxon>Chordata</taxon>
        <taxon>Craniata</taxon>
        <taxon>Vertebrata</taxon>
        <taxon>Euteleostomi</taxon>
        <taxon>Actinopterygii</taxon>
        <taxon>Neopterygii</taxon>
        <taxon>Teleostei</taxon>
        <taxon>Ostariophysi</taxon>
        <taxon>Cypriniformes</taxon>
        <taxon>Danionidae</taxon>
        <taxon>Danioninae</taxon>
        <taxon>Danionella</taxon>
    </lineage>
</organism>
<evidence type="ECO:0000313" key="3">
    <source>
        <dbReference type="Proteomes" id="UP000316079"/>
    </source>
</evidence>
<dbReference type="PANTHER" id="PTHR22442">
    <property type="match status" value="1"/>
</dbReference>
<feature type="region of interest" description="Disordered" evidence="1">
    <location>
        <begin position="234"/>
        <end position="298"/>
    </location>
</feature>
<protein>
    <submittedName>
        <fullName evidence="2">Uncharacterized protein</fullName>
    </submittedName>
</protein>
<accession>A0A553NLQ4</accession>
<proteinExistence type="predicted"/>
<feature type="compositionally biased region" description="Basic residues" evidence="1">
    <location>
        <begin position="267"/>
        <end position="289"/>
    </location>
</feature>
<gene>
    <name evidence="2" type="ORF">DNTS_003348</name>
</gene>
<name>A0A553NLQ4_9TELE</name>
<evidence type="ECO:0000313" key="2">
    <source>
        <dbReference type="EMBL" id="TRY66376.1"/>
    </source>
</evidence>
<feature type="compositionally biased region" description="Basic and acidic residues" evidence="1">
    <location>
        <begin position="240"/>
        <end position="253"/>
    </location>
</feature>
<evidence type="ECO:0000256" key="1">
    <source>
        <dbReference type="SAM" id="MobiDB-lite"/>
    </source>
</evidence>